<dbReference type="AlphaFoldDB" id="A0A137PIC0"/>
<organism evidence="2 3">
    <name type="scientific">Conidiobolus coronatus (strain ATCC 28846 / CBS 209.66 / NRRL 28638)</name>
    <name type="common">Delacroixia coronata</name>
    <dbReference type="NCBI Taxonomy" id="796925"/>
    <lineage>
        <taxon>Eukaryota</taxon>
        <taxon>Fungi</taxon>
        <taxon>Fungi incertae sedis</taxon>
        <taxon>Zoopagomycota</taxon>
        <taxon>Entomophthoromycotina</taxon>
        <taxon>Entomophthoromycetes</taxon>
        <taxon>Entomophthorales</taxon>
        <taxon>Ancylistaceae</taxon>
        <taxon>Conidiobolus</taxon>
    </lineage>
</organism>
<dbReference type="Proteomes" id="UP000070444">
    <property type="component" value="Unassembled WGS sequence"/>
</dbReference>
<feature type="transmembrane region" description="Helical" evidence="1">
    <location>
        <begin position="88"/>
        <end position="104"/>
    </location>
</feature>
<sequence length="106" mass="12571">MKSREIREFTHTPHTSVVAMFSIFWPATYLAAHPHLYPTIFKPINRTLTNTLCQFLWKLFTIGHPIEVVVCLITCYKRNYSIRTALHWAFWVYVLGGFQLRHLYKA</sequence>
<dbReference type="EMBL" id="KQ964420">
    <property type="protein sequence ID" value="KXN74748.1"/>
    <property type="molecule type" value="Genomic_DNA"/>
</dbReference>
<gene>
    <name evidence="2" type="ORF">CONCODRAFT_2060</name>
</gene>
<keyword evidence="1" id="KW-0472">Membrane</keyword>
<keyword evidence="3" id="KW-1185">Reference proteome</keyword>
<evidence type="ECO:0000313" key="2">
    <source>
        <dbReference type="EMBL" id="KXN74748.1"/>
    </source>
</evidence>
<accession>A0A137PIC0</accession>
<reference evidence="2 3" key="1">
    <citation type="journal article" date="2015" name="Genome Biol. Evol.">
        <title>Phylogenomic analyses indicate that early fungi evolved digesting cell walls of algal ancestors of land plants.</title>
        <authorList>
            <person name="Chang Y."/>
            <person name="Wang S."/>
            <person name="Sekimoto S."/>
            <person name="Aerts A.L."/>
            <person name="Choi C."/>
            <person name="Clum A."/>
            <person name="LaButti K.M."/>
            <person name="Lindquist E.A."/>
            <person name="Yee Ngan C."/>
            <person name="Ohm R.A."/>
            <person name="Salamov A.A."/>
            <person name="Grigoriev I.V."/>
            <person name="Spatafora J.W."/>
            <person name="Berbee M.L."/>
        </authorList>
    </citation>
    <scope>NUCLEOTIDE SEQUENCE [LARGE SCALE GENOMIC DNA]</scope>
    <source>
        <strain evidence="2 3">NRRL 28638</strain>
    </source>
</reference>
<protein>
    <submittedName>
        <fullName evidence="2">Uncharacterized protein</fullName>
    </submittedName>
</protein>
<feature type="transmembrane region" description="Helical" evidence="1">
    <location>
        <begin position="12"/>
        <end position="32"/>
    </location>
</feature>
<keyword evidence="1" id="KW-0812">Transmembrane</keyword>
<proteinExistence type="predicted"/>
<evidence type="ECO:0000313" key="3">
    <source>
        <dbReference type="Proteomes" id="UP000070444"/>
    </source>
</evidence>
<evidence type="ECO:0000256" key="1">
    <source>
        <dbReference type="SAM" id="Phobius"/>
    </source>
</evidence>
<name>A0A137PIC0_CONC2</name>
<keyword evidence="1" id="KW-1133">Transmembrane helix</keyword>